<name>A0ABQ5Q4N3_9BACT</name>
<dbReference type="InterPro" id="IPR002563">
    <property type="entry name" value="Flavin_Rdtase-like_dom"/>
</dbReference>
<gene>
    <name evidence="7" type="ORF">GETHPA_10110</name>
</gene>
<evidence type="ECO:0000256" key="3">
    <source>
        <dbReference type="ARBA" id="ARBA00022643"/>
    </source>
</evidence>
<evidence type="ECO:0000256" key="1">
    <source>
        <dbReference type="ARBA" id="ARBA00001917"/>
    </source>
</evidence>
<evidence type="ECO:0000313" key="8">
    <source>
        <dbReference type="Proteomes" id="UP001165089"/>
    </source>
</evidence>
<dbReference type="PANTHER" id="PTHR33798">
    <property type="entry name" value="FLAVOPROTEIN OXYGENASE"/>
    <property type="match status" value="1"/>
</dbReference>
<comment type="cofactor">
    <cofactor evidence="1">
        <name>FMN</name>
        <dbReference type="ChEBI" id="CHEBI:58210"/>
    </cofactor>
</comment>
<dbReference type="SMART" id="SM00903">
    <property type="entry name" value="Flavin_Reduct"/>
    <property type="match status" value="1"/>
</dbReference>
<evidence type="ECO:0000259" key="6">
    <source>
        <dbReference type="SMART" id="SM00903"/>
    </source>
</evidence>
<keyword evidence="8" id="KW-1185">Reference proteome</keyword>
<feature type="domain" description="Flavin reductase like" evidence="6">
    <location>
        <begin position="22"/>
        <end position="184"/>
    </location>
</feature>
<accession>A0ABQ5Q4N3</accession>
<evidence type="ECO:0000256" key="5">
    <source>
        <dbReference type="SAM" id="MobiDB-lite"/>
    </source>
</evidence>
<comment type="caution">
    <text evidence="7">The sequence shown here is derived from an EMBL/GenBank/DDBJ whole genome shotgun (WGS) entry which is preliminary data.</text>
</comment>
<proteinExistence type="inferred from homology"/>
<dbReference type="Gene3D" id="2.30.110.10">
    <property type="entry name" value="Electron Transport, Fmn-binding Protein, Chain A"/>
    <property type="match status" value="1"/>
</dbReference>
<dbReference type="SUPFAM" id="SSF50475">
    <property type="entry name" value="FMN-binding split barrel"/>
    <property type="match status" value="1"/>
</dbReference>
<sequence length="286" mass="30161">MSVRTILPERLSPAETNALLCGGVAPRPIALASTISKDGIRNLSPFSFFNAFGSNPPMVAFAPNRRARDGSVKHTYLNAVATGEFVIAAVSHAMLHQMNVASAEWPDGVDEFPKCGLTPLPATHVKPALVAESPFQMECRLHQVVELGTGPGSGLMLIGEVLAFHAREDAFVDGLLHPDRLDLVGRNGGAFYTRASGAAVFEVPKPAGRPLGYDALPEALKASRILTGNDLGQLANSPALPDLAAAERRPGDPADPEGLERALQAALAAEDLAEAWRLAALRLRGA</sequence>
<reference evidence="7 8" key="1">
    <citation type="journal article" date="2023" name="Antonie Van Leeuwenhoek">
        <title>Mesoterricola silvestris gen. nov., sp. nov., Mesoterricola sediminis sp. nov., Geothrix oryzae sp. nov., Geothrix edaphica sp. nov., Geothrix rubra sp. nov., and Geothrix limicola sp. nov., six novel members of Acidobacteriota isolated from soils.</title>
        <authorList>
            <person name="Itoh H."/>
            <person name="Sugisawa Y."/>
            <person name="Mise K."/>
            <person name="Xu Z."/>
            <person name="Kuniyasu M."/>
            <person name="Ushijima N."/>
            <person name="Kawano K."/>
            <person name="Kobayashi E."/>
            <person name="Shiratori Y."/>
            <person name="Masuda Y."/>
            <person name="Senoo K."/>
        </authorList>
    </citation>
    <scope>NUCLEOTIDE SEQUENCE [LARGE SCALE GENOMIC DNA]</scope>
    <source>
        <strain evidence="7 8">Red803</strain>
    </source>
</reference>
<evidence type="ECO:0000256" key="2">
    <source>
        <dbReference type="ARBA" id="ARBA00022630"/>
    </source>
</evidence>
<dbReference type="Proteomes" id="UP001165089">
    <property type="component" value="Unassembled WGS sequence"/>
</dbReference>
<dbReference type="EMBL" id="BSDD01000002">
    <property type="protein sequence ID" value="GLH69478.1"/>
    <property type="molecule type" value="Genomic_DNA"/>
</dbReference>
<keyword evidence="3" id="KW-0288">FMN</keyword>
<protein>
    <submittedName>
        <fullName evidence="7">Flavin reductase</fullName>
    </submittedName>
</protein>
<keyword evidence="2" id="KW-0285">Flavoprotein</keyword>
<dbReference type="PANTHER" id="PTHR33798:SF5">
    <property type="entry name" value="FLAVIN REDUCTASE LIKE DOMAIN-CONTAINING PROTEIN"/>
    <property type="match status" value="1"/>
</dbReference>
<dbReference type="RefSeq" id="WP_285723498.1">
    <property type="nucleotide sequence ID" value="NZ_BSDD01000002.1"/>
</dbReference>
<dbReference type="Pfam" id="PF01613">
    <property type="entry name" value="Flavin_Reduct"/>
    <property type="match status" value="1"/>
</dbReference>
<feature type="region of interest" description="Disordered" evidence="5">
    <location>
        <begin position="238"/>
        <end position="258"/>
    </location>
</feature>
<dbReference type="InterPro" id="IPR012349">
    <property type="entry name" value="Split_barrel_FMN-bd"/>
</dbReference>
<organism evidence="7 8">
    <name type="scientific">Geothrix rubra</name>
    <dbReference type="NCBI Taxonomy" id="2927977"/>
    <lineage>
        <taxon>Bacteria</taxon>
        <taxon>Pseudomonadati</taxon>
        <taxon>Acidobacteriota</taxon>
        <taxon>Holophagae</taxon>
        <taxon>Holophagales</taxon>
        <taxon>Holophagaceae</taxon>
        <taxon>Geothrix</taxon>
    </lineage>
</organism>
<comment type="similarity">
    <text evidence="4">Belongs to the flavoredoxin family.</text>
</comment>
<evidence type="ECO:0000313" key="7">
    <source>
        <dbReference type="EMBL" id="GLH69478.1"/>
    </source>
</evidence>
<evidence type="ECO:0000256" key="4">
    <source>
        <dbReference type="ARBA" id="ARBA00038054"/>
    </source>
</evidence>